<comment type="caution">
    <text evidence="2">The sequence shown here is derived from an EMBL/GenBank/DDBJ whole genome shotgun (WGS) entry which is preliminary data.</text>
</comment>
<evidence type="ECO:0000313" key="2">
    <source>
        <dbReference type="EMBL" id="MCS6521957.1"/>
    </source>
</evidence>
<dbReference type="Proteomes" id="UP001652264">
    <property type="component" value="Unassembled WGS sequence"/>
</dbReference>
<feature type="domain" description="Amidohydrolase 3" evidence="1">
    <location>
        <begin position="50"/>
        <end position="489"/>
    </location>
</feature>
<keyword evidence="3" id="KW-1185">Reference proteome</keyword>
<dbReference type="InterPro" id="IPR013108">
    <property type="entry name" value="Amidohydro_3"/>
</dbReference>
<evidence type="ECO:0000313" key="3">
    <source>
        <dbReference type="Proteomes" id="UP001652264"/>
    </source>
</evidence>
<accession>A0ABT2HFB4</accession>
<reference evidence="2 3" key="1">
    <citation type="submission" date="2022-08" db="EMBL/GenBank/DDBJ databases">
        <title>Taxonomy of Curtobacterium flaccumfaciens.</title>
        <authorList>
            <person name="Osdaghi E."/>
            <person name="Taghavi S.M."/>
            <person name="Hamidizade M."/>
            <person name="Abachi H."/>
            <person name="Fazliarab A."/>
            <person name="Baeyen S."/>
            <person name="Portier P."/>
            <person name="Van Vaerenbergh J."/>
            <person name="Jacques M.-A."/>
        </authorList>
    </citation>
    <scope>NUCLEOTIDE SEQUENCE [LARGE SCALE GENOMIC DNA]</scope>
    <source>
        <strain evidence="2 3">LMG8786T</strain>
    </source>
</reference>
<gene>
    <name evidence="2" type="ORF">NYQ28_05180</name>
</gene>
<proteinExistence type="predicted"/>
<dbReference type="SUPFAM" id="SSF51556">
    <property type="entry name" value="Metallo-dependent hydrolases"/>
    <property type="match status" value="1"/>
</dbReference>
<organism evidence="2 3">
    <name type="scientific">Curtobacterium citreum</name>
    <dbReference type="NCBI Taxonomy" id="2036"/>
    <lineage>
        <taxon>Bacteria</taxon>
        <taxon>Bacillati</taxon>
        <taxon>Actinomycetota</taxon>
        <taxon>Actinomycetes</taxon>
        <taxon>Micrococcales</taxon>
        <taxon>Microbacteriaceae</taxon>
        <taxon>Curtobacterium</taxon>
    </lineage>
</organism>
<protein>
    <submittedName>
        <fullName evidence="2">Amidohydrolase family protein</fullName>
    </submittedName>
</protein>
<evidence type="ECO:0000259" key="1">
    <source>
        <dbReference type="Pfam" id="PF07969"/>
    </source>
</evidence>
<dbReference type="EMBL" id="JANVAD010000002">
    <property type="protein sequence ID" value="MCS6521957.1"/>
    <property type="molecule type" value="Genomic_DNA"/>
</dbReference>
<dbReference type="GeneID" id="95323430"/>
<dbReference type="SUPFAM" id="SSF51338">
    <property type="entry name" value="Composite domain of metallo-dependent hydrolases"/>
    <property type="match status" value="1"/>
</dbReference>
<dbReference type="Gene3D" id="3.10.310.70">
    <property type="match status" value="1"/>
</dbReference>
<dbReference type="InterPro" id="IPR011059">
    <property type="entry name" value="Metal-dep_hydrolase_composite"/>
</dbReference>
<dbReference type="Pfam" id="PF07969">
    <property type="entry name" value="Amidohydro_3"/>
    <property type="match status" value="1"/>
</dbReference>
<dbReference type="PANTHER" id="PTHR22642">
    <property type="entry name" value="IMIDAZOLONEPROPIONASE"/>
    <property type="match status" value="1"/>
</dbReference>
<sequence>MTDLLLRTVRRVGTSGAPADVRIVDGRVTAVAPAGTLDAAGPDTDVVQTGGAWLGPGLVDHHVHFDQWALVRRRVDVSGCASAEATADLLAEVLRTGPVDGVLVGHGYRDGLWPRPARRELIDRAAPRLPAVVISGDLHAVWCNALALERFSAEVGRPLMAGDDGVLREQDAFDVTAALSRVPDAVLDGYVTDAVEAAAARGVTRIVDLEMRFGLDRWTRRVHAGTDGLRVASGVYPDELDDVVARGLRTGDVVPGTRGLLTMGPFKVITDGSLGTRTAATADGEGVLAYAFDDLVAMVRRAVDAGLVPAVHAIGDRANTLALDVFEAVGTRGSIEHAQLLDGTDLERFARLGVVASVQPEHAMDDRDIADRHWAGVTDRAFPFAALERTGATLRLGSDAPVAPLDPWVGMAAAVGRDRGGREPWHPEQRMSALAAWRGSTDGRVSVAVGDVADLVLLPADPLAVATTEPSDLLRSMPVLATAIAGRFTHRSA</sequence>
<name>A0ABT2HFB4_9MICO</name>
<dbReference type="PANTHER" id="PTHR22642:SF2">
    <property type="entry name" value="PROTEIN LONG AFTER FAR-RED 3"/>
    <property type="match status" value="1"/>
</dbReference>
<dbReference type="RefSeq" id="WP_141860692.1">
    <property type="nucleotide sequence ID" value="NZ_BMNV01000003.1"/>
</dbReference>
<dbReference type="Gene3D" id="3.20.20.140">
    <property type="entry name" value="Metal-dependent hydrolases"/>
    <property type="match status" value="1"/>
</dbReference>
<dbReference type="Gene3D" id="2.30.40.10">
    <property type="entry name" value="Urease, subunit C, domain 1"/>
    <property type="match status" value="1"/>
</dbReference>
<dbReference type="InterPro" id="IPR032466">
    <property type="entry name" value="Metal_Hydrolase"/>
</dbReference>